<feature type="compositionally biased region" description="Basic and acidic residues" evidence="1">
    <location>
        <begin position="39"/>
        <end position="52"/>
    </location>
</feature>
<evidence type="ECO:0000313" key="2">
    <source>
        <dbReference type="EMBL" id="KAF5897211.1"/>
    </source>
</evidence>
<feature type="region of interest" description="Disordered" evidence="1">
    <location>
        <begin position="1"/>
        <end position="52"/>
    </location>
</feature>
<accession>A0A8J4X1G6</accession>
<keyword evidence="3" id="KW-1185">Reference proteome</keyword>
<evidence type="ECO:0000256" key="1">
    <source>
        <dbReference type="SAM" id="MobiDB-lite"/>
    </source>
</evidence>
<name>A0A8J4X1G6_CLAMG</name>
<reference evidence="2" key="1">
    <citation type="submission" date="2020-07" db="EMBL/GenBank/DDBJ databases">
        <title>Clarias magur genome sequencing, assembly and annotation.</title>
        <authorList>
            <person name="Kushwaha B."/>
            <person name="Kumar R."/>
            <person name="Das P."/>
            <person name="Joshi C.G."/>
            <person name="Kumar D."/>
            <person name="Nagpure N.S."/>
            <person name="Pandey M."/>
            <person name="Agarwal S."/>
            <person name="Srivastava S."/>
            <person name="Singh M."/>
            <person name="Sahoo L."/>
            <person name="Jayasankar P."/>
            <person name="Meher P.K."/>
            <person name="Koringa P.G."/>
            <person name="Iquebal M.A."/>
            <person name="Das S.P."/>
            <person name="Bit A."/>
            <person name="Patnaik S."/>
            <person name="Patel N."/>
            <person name="Shah T.M."/>
            <person name="Hinsu A."/>
            <person name="Jena J.K."/>
        </authorList>
    </citation>
    <scope>NUCLEOTIDE SEQUENCE</scope>
    <source>
        <strain evidence="2">CIFAMagur01</strain>
        <tissue evidence="2">Testis</tissue>
    </source>
</reference>
<feature type="compositionally biased region" description="Basic and acidic residues" evidence="1">
    <location>
        <begin position="14"/>
        <end position="25"/>
    </location>
</feature>
<gene>
    <name evidence="2" type="ORF">DAT39_013079</name>
</gene>
<feature type="non-terminal residue" evidence="2">
    <location>
        <position position="52"/>
    </location>
</feature>
<proteinExistence type="predicted"/>
<dbReference type="AlphaFoldDB" id="A0A8J4X1G6"/>
<sequence length="52" mass="6114">MELCEEIYANTEVTEDKRADSRDSENPCEDVYANQDNLETQRPRNFKESENS</sequence>
<dbReference type="EMBL" id="QNUK01000244">
    <property type="protein sequence ID" value="KAF5897211.1"/>
    <property type="molecule type" value="Genomic_DNA"/>
</dbReference>
<protein>
    <submittedName>
        <fullName evidence="2">Antigen like protein</fullName>
    </submittedName>
</protein>
<comment type="caution">
    <text evidence="2">The sequence shown here is derived from an EMBL/GenBank/DDBJ whole genome shotgun (WGS) entry which is preliminary data.</text>
</comment>
<evidence type="ECO:0000313" key="3">
    <source>
        <dbReference type="Proteomes" id="UP000727407"/>
    </source>
</evidence>
<organism evidence="2 3">
    <name type="scientific">Clarias magur</name>
    <name type="common">Asian catfish</name>
    <name type="synonym">Macropteronotus magur</name>
    <dbReference type="NCBI Taxonomy" id="1594786"/>
    <lineage>
        <taxon>Eukaryota</taxon>
        <taxon>Metazoa</taxon>
        <taxon>Chordata</taxon>
        <taxon>Craniata</taxon>
        <taxon>Vertebrata</taxon>
        <taxon>Euteleostomi</taxon>
        <taxon>Actinopterygii</taxon>
        <taxon>Neopterygii</taxon>
        <taxon>Teleostei</taxon>
        <taxon>Ostariophysi</taxon>
        <taxon>Siluriformes</taxon>
        <taxon>Clariidae</taxon>
        <taxon>Clarias</taxon>
    </lineage>
</organism>
<dbReference type="Proteomes" id="UP000727407">
    <property type="component" value="Unassembled WGS sequence"/>
</dbReference>